<accession>A0A5J9WT36</accession>
<name>A0A5J9WT36_9POAL</name>
<evidence type="ECO:0000313" key="4">
    <source>
        <dbReference type="Proteomes" id="UP000324897"/>
    </source>
</evidence>
<dbReference type="Pfam" id="PF23635">
    <property type="entry name" value="Beta-prop_AT5G49610-like"/>
    <property type="match status" value="1"/>
</dbReference>
<feature type="domain" description="F-box protein AT5G49610-like beta-propeller" evidence="2">
    <location>
        <begin position="127"/>
        <end position="398"/>
    </location>
</feature>
<dbReference type="InterPro" id="IPR056594">
    <property type="entry name" value="AT5G49610-like_b-prop"/>
</dbReference>
<dbReference type="EMBL" id="RWGY01000002">
    <property type="protein sequence ID" value="TVU50530.1"/>
    <property type="molecule type" value="Genomic_DNA"/>
</dbReference>
<reference evidence="3 4" key="1">
    <citation type="journal article" date="2019" name="Sci. Rep.">
        <title>A high-quality genome of Eragrostis curvula grass provides insights into Poaceae evolution and supports new strategies to enhance forage quality.</title>
        <authorList>
            <person name="Carballo J."/>
            <person name="Santos B.A.C.M."/>
            <person name="Zappacosta D."/>
            <person name="Garbus I."/>
            <person name="Selva J.P."/>
            <person name="Gallo C.A."/>
            <person name="Diaz A."/>
            <person name="Albertini E."/>
            <person name="Caccamo M."/>
            <person name="Echenique V."/>
        </authorList>
    </citation>
    <scope>NUCLEOTIDE SEQUENCE [LARGE SCALE GENOMIC DNA]</scope>
    <source>
        <strain evidence="4">cv. Victoria</strain>
        <tissue evidence="3">Leaf</tissue>
    </source>
</reference>
<keyword evidence="4" id="KW-1185">Reference proteome</keyword>
<dbReference type="SUPFAM" id="SSF81383">
    <property type="entry name" value="F-box domain"/>
    <property type="match status" value="1"/>
</dbReference>
<gene>
    <name evidence="3" type="ORF">EJB05_01905</name>
</gene>
<feature type="compositionally biased region" description="Low complexity" evidence="1">
    <location>
        <begin position="13"/>
        <end position="23"/>
    </location>
</feature>
<dbReference type="OrthoDB" id="669728at2759"/>
<dbReference type="InterPro" id="IPR036047">
    <property type="entry name" value="F-box-like_dom_sf"/>
</dbReference>
<dbReference type="PANTHER" id="PTHR33207">
    <property type="entry name" value="F-BOX DOMAIN CONTAINING PROTEIN-RELATED"/>
    <property type="match status" value="1"/>
</dbReference>
<feature type="region of interest" description="Disordered" evidence="1">
    <location>
        <begin position="1"/>
        <end position="23"/>
    </location>
</feature>
<sequence>MASQESPRRRRLPPAASPTAGTTTISALDDDLLRDIFIRLPSLPSLVRAALTCRAFLAAVRASPEFRRRFRALHRPPLLGLFFDYDGSEMPSFTPVRARHPDQDLLAAVRGADVFLTRLPYHDNAWRIWECRGGHLLLVNRSAQQVAVYNPLTRALDLFPTPPDEISDGCRGRFVYAGFFLLCSDEAPGSFRVVSICRDQSSLRAAVFSSATREWRILPWTGDAPSGSEHWLLKGKQVNGSMYWPHSEEAYMVVFDAATLQFYSIDLPEDLKGQGHLYMTGETKDGEPCIVSAVEFTLFVWFRSADADGVEKWVLDSVIPLEGEVLRATDGSLYDHVMLKVVALLDGIVYLSTYETLVNYYEPCWLLSFCLETRKLEKIVRKRNDTHVHPYIMSWPPSLEDQDCGVPKVAVWAERRWVSAKQYNRSPGESQCAERIAHAFHDCDDADEAI</sequence>
<comment type="caution">
    <text evidence="3">The sequence shown here is derived from an EMBL/GenBank/DDBJ whole genome shotgun (WGS) entry which is preliminary data.</text>
</comment>
<protein>
    <recommendedName>
        <fullName evidence="2">F-box protein AT5G49610-like beta-propeller domain-containing protein</fullName>
    </recommendedName>
</protein>
<organism evidence="3 4">
    <name type="scientific">Eragrostis curvula</name>
    <name type="common">weeping love grass</name>
    <dbReference type="NCBI Taxonomy" id="38414"/>
    <lineage>
        <taxon>Eukaryota</taxon>
        <taxon>Viridiplantae</taxon>
        <taxon>Streptophyta</taxon>
        <taxon>Embryophyta</taxon>
        <taxon>Tracheophyta</taxon>
        <taxon>Spermatophyta</taxon>
        <taxon>Magnoliopsida</taxon>
        <taxon>Liliopsida</taxon>
        <taxon>Poales</taxon>
        <taxon>Poaceae</taxon>
        <taxon>PACMAD clade</taxon>
        <taxon>Chloridoideae</taxon>
        <taxon>Eragrostideae</taxon>
        <taxon>Eragrostidinae</taxon>
        <taxon>Eragrostis</taxon>
    </lineage>
</organism>
<dbReference type="AlphaFoldDB" id="A0A5J9WT36"/>
<proteinExistence type="predicted"/>
<dbReference type="Proteomes" id="UP000324897">
    <property type="component" value="Chromosome 6"/>
</dbReference>
<feature type="non-terminal residue" evidence="3">
    <location>
        <position position="1"/>
    </location>
</feature>
<evidence type="ECO:0000313" key="3">
    <source>
        <dbReference type="EMBL" id="TVU50530.1"/>
    </source>
</evidence>
<dbReference type="Gramene" id="TVU50530">
    <property type="protein sequence ID" value="TVU50530"/>
    <property type="gene ID" value="EJB05_01905"/>
</dbReference>
<evidence type="ECO:0000256" key="1">
    <source>
        <dbReference type="SAM" id="MobiDB-lite"/>
    </source>
</evidence>
<evidence type="ECO:0000259" key="2">
    <source>
        <dbReference type="Pfam" id="PF23635"/>
    </source>
</evidence>